<dbReference type="Gene3D" id="1.10.287.3160">
    <property type="match status" value="1"/>
</dbReference>
<organism evidence="1 2">
    <name type="scientific">Chelonia mydas</name>
    <name type="common">Green sea-turtle</name>
    <name type="synonym">Chelonia agassizi</name>
    <dbReference type="NCBI Taxonomy" id="8469"/>
    <lineage>
        <taxon>Eukaryota</taxon>
        <taxon>Metazoa</taxon>
        <taxon>Chordata</taxon>
        <taxon>Craniata</taxon>
        <taxon>Vertebrata</taxon>
        <taxon>Euteleostomi</taxon>
        <taxon>Archelosauria</taxon>
        <taxon>Testudinata</taxon>
        <taxon>Testudines</taxon>
        <taxon>Cryptodira</taxon>
        <taxon>Durocryptodira</taxon>
        <taxon>Americhelydia</taxon>
        <taxon>Chelonioidea</taxon>
        <taxon>Cheloniidae</taxon>
        <taxon>Chelonia</taxon>
    </lineage>
</organism>
<keyword evidence="2" id="KW-1185">Reference proteome</keyword>
<dbReference type="STRING" id="8469.M7AVR4"/>
<dbReference type="AlphaFoldDB" id="M7AVR4"/>
<evidence type="ECO:0000313" key="1">
    <source>
        <dbReference type="EMBL" id="EMP23843.1"/>
    </source>
</evidence>
<evidence type="ECO:0000313" key="2">
    <source>
        <dbReference type="Proteomes" id="UP000031443"/>
    </source>
</evidence>
<dbReference type="EMBL" id="KB607543">
    <property type="protein sequence ID" value="EMP23843.1"/>
    <property type="molecule type" value="Genomic_DNA"/>
</dbReference>
<accession>M7AVR4</accession>
<dbReference type="Proteomes" id="UP000031443">
    <property type="component" value="Unassembled WGS sequence"/>
</dbReference>
<sequence>MDYCNVFVLCPVRKEYIKRLKQCEKDESQLTIPVKIKAIYLFPVECGKFLVRWTLGIAGDKAFAFCVDLSSPILPVGTFLTMLLTSVASKGQIFKDEAVAGTDSTPPQEDCKAHQELLRRVAQNLGIQVEEIRESSHSVVDILEVTGPARVALTLNDAIMDPIRALWQTPASFQLTAKKTERKYFVLTKGLKFLYTHPPPGSLVVLAAYERKRQG</sequence>
<name>M7AVR4_CHEMY</name>
<gene>
    <name evidence="1" type="ORF">UY3_19093</name>
</gene>
<protein>
    <submittedName>
        <fullName evidence="1">Uncharacterized protein</fullName>
    </submittedName>
</protein>
<reference evidence="2" key="1">
    <citation type="journal article" date="2013" name="Nat. Genet.">
        <title>The draft genomes of soft-shell turtle and green sea turtle yield insights into the development and evolution of the turtle-specific body plan.</title>
        <authorList>
            <person name="Wang Z."/>
            <person name="Pascual-Anaya J."/>
            <person name="Zadissa A."/>
            <person name="Li W."/>
            <person name="Niimura Y."/>
            <person name="Huang Z."/>
            <person name="Li C."/>
            <person name="White S."/>
            <person name="Xiong Z."/>
            <person name="Fang D."/>
            <person name="Wang B."/>
            <person name="Ming Y."/>
            <person name="Chen Y."/>
            <person name="Zheng Y."/>
            <person name="Kuraku S."/>
            <person name="Pignatelli M."/>
            <person name="Herrero J."/>
            <person name="Beal K."/>
            <person name="Nozawa M."/>
            <person name="Li Q."/>
            <person name="Wang J."/>
            <person name="Zhang H."/>
            <person name="Yu L."/>
            <person name="Shigenobu S."/>
            <person name="Wang J."/>
            <person name="Liu J."/>
            <person name="Flicek P."/>
            <person name="Searle S."/>
            <person name="Wang J."/>
            <person name="Kuratani S."/>
            <person name="Yin Y."/>
            <person name="Aken B."/>
            <person name="Zhang G."/>
            <person name="Irie N."/>
        </authorList>
    </citation>
    <scope>NUCLEOTIDE SEQUENCE [LARGE SCALE GENOMIC DNA]</scope>
</reference>
<proteinExistence type="predicted"/>